<dbReference type="PANTHER" id="PTHR10492:SF94">
    <property type="entry name" value="ATP-DEPENDENT DNA HELICASE"/>
    <property type="match status" value="1"/>
</dbReference>
<evidence type="ECO:0000256" key="1">
    <source>
        <dbReference type="RuleBase" id="RU363044"/>
    </source>
</evidence>
<organism evidence="3 4">
    <name type="scientific">Lactuca saligna</name>
    <name type="common">Willowleaf lettuce</name>
    <dbReference type="NCBI Taxonomy" id="75948"/>
    <lineage>
        <taxon>Eukaryota</taxon>
        <taxon>Viridiplantae</taxon>
        <taxon>Streptophyta</taxon>
        <taxon>Embryophyta</taxon>
        <taxon>Tracheophyta</taxon>
        <taxon>Spermatophyta</taxon>
        <taxon>Magnoliopsida</taxon>
        <taxon>eudicotyledons</taxon>
        <taxon>Gunneridae</taxon>
        <taxon>Pentapetalae</taxon>
        <taxon>asterids</taxon>
        <taxon>campanulids</taxon>
        <taxon>Asterales</taxon>
        <taxon>Asteraceae</taxon>
        <taxon>Cichorioideae</taxon>
        <taxon>Cichorieae</taxon>
        <taxon>Lactucinae</taxon>
        <taxon>Lactuca</taxon>
    </lineage>
</organism>
<protein>
    <recommendedName>
        <fullName evidence="1">ATP-dependent DNA helicase</fullName>
        <ecNumber evidence="1">5.6.2.3</ecNumber>
    </recommendedName>
</protein>
<comment type="similarity">
    <text evidence="1">Belongs to the helicase family.</text>
</comment>
<evidence type="ECO:0000313" key="4">
    <source>
        <dbReference type="Proteomes" id="UP001177003"/>
    </source>
</evidence>
<comment type="cofactor">
    <cofactor evidence="1">
        <name>Mg(2+)</name>
        <dbReference type="ChEBI" id="CHEBI:18420"/>
    </cofactor>
</comment>
<name>A0AA35Z2A2_LACSI</name>
<dbReference type="PANTHER" id="PTHR10492">
    <property type="match status" value="1"/>
</dbReference>
<keyword evidence="1" id="KW-0067">ATP-binding</keyword>
<dbReference type="SUPFAM" id="SSF52540">
    <property type="entry name" value="P-loop containing nucleoside triphosphate hydrolases"/>
    <property type="match status" value="1"/>
</dbReference>
<dbReference type="GO" id="GO:0000723">
    <property type="term" value="P:telomere maintenance"/>
    <property type="evidence" value="ECO:0007669"/>
    <property type="project" value="InterPro"/>
</dbReference>
<comment type="catalytic activity">
    <reaction evidence="1">
        <text>ATP + H2O = ADP + phosphate + H(+)</text>
        <dbReference type="Rhea" id="RHEA:13065"/>
        <dbReference type="ChEBI" id="CHEBI:15377"/>
        <dbReference type="ChEBI" id="CHEBI:15378"/>
        <dbReference type="ChEBI" id="CHEBI:30616"/>
        <dbReference type="ChEBI" id="CHEBI:43474"/>
        <dbReference type="ChEBI" id="CHEBI:456216"/>
        <dbReference type="EC" id="5.6.2.3"/>
    </reaction>
</comment>
<dbReference type="Proteomes" id="UP001177003">
    <property type="component" value="Chromosome 5"/>
</dbReference>
<dbReference type="Pfam" id="PF05970">
    <property type="entry name" value="PIF1"/>
    <property type="match status" value="1"/>
</dbReference>
<dbReference type="GO" id="GO:0043139">
    <property type="term" value="F:5'-3' DNA helicase activity"/>
    <property type="evidence" value="ECO:0007669"/>
    <property type="project" value="UniProtKB-EC"/>
</dbReference>
<dbReference type="InterPro" id="IPR010285">
    <property type="entry name" value="DNA_helicase_pif1-like_DEAD"/>
</dbReference>
<dbReference type="GO" id="GO:0016787">
    <property type="term" value="F:hydrolase activity"/>
    <property type="evidence" value="ECO:0007669"/>
    <property type="project" value="UniProtKB-KW"/>
</dbReference>
<evidence type="ECO:0000259" key="2">
    <source>
        <dbReference type="Pfam" id="PF05970"/>
    </source>
</evidence>
<keyword evidence="4" id="KW-1185">Reference proteome</keyword>
<dbReference type="GO" id="GO:0005524">
    <property type="term" value="F:ATP binding"/>
    <property type="evidence" value="ECO:0007669"/>
    <property type="project" value="UniProtKB-KW"/>
</dbReference>
<dbReference type="InterPro" id="IPR027417">
    <property type="entry name" value="P-loop_NTPase"/>
</dbReference>
<dbReference type="Gene3D" id="3.40.50.300">
    <property type="entry name" value="P-loop containing nucleotide triphosphate hydrolases"/>
    <property type="match status" value="1"/>
</dbReference>
<dbReference type="GO" id="GO:0006310">
    <property type="term" value="P:DNA recombination"/>
    <property type="evidence" value="ECO:0007669"/>
    <property type="project" value="UniProtKB-KW"/>
</dbReference>
<dbReference type="GO" id="GO:0006281">
    <property type="term" value="P:DNA repair"/>
    <property type="evidence" value="ECO:0007669"/>
    <property type="project" value="UniProtKB-KW"/>
</dbReference>
<sequence length="265" mass="29368">MGENIDDFDLPQINENVDLESGVFHEKFAYDEIMWHVHNDIPGVFFIDGPGGTGKTFLYKALLANIRSCGRIALATASSCVAANNMRVGRTTHSCFKIPLNLENNSVFMISRQSGIAQLLRIEKVIVCDEASMAKRHALEAVDRTMKDITGVMIQFGGNIMVLGDYLLRVGDGVEETVHENFIRIPDDMTSCLHPDHRHPSRYRSTFVTPSNPKLKPYRSRFDGTTCKLNVVGNRGESKGEDEVLEANLVGGLAYYVTAPSQGND</sequence>
<keyword evidence="1" id="KW-0378">Hydrolase</keyword>
<keyword evidence="1" id="KW-0227">DNA damage</keyword>
<accession>A0AA35Z2A2</accession>
<keyword evidence="1" id="KW-0234">DNA repair</keyword>
<dbReference type="EC" id="5.6.2.3" evidence="1"/>
<keyword evidence="1" id="KW-0547">Nucleotide-binding</keyword>
<evidence type="ECO:0000313" key="3">
    <source>
        <dbReference type="EMBL" id="CAI9284570.1"/>
    </source>
</evidence>
<reference evidence="3" key="1">
    <citation type="submission" date="2023-04" db="EMBL/GenBank/DDBJ databases">
        <authorList>
            <person name="Vijverberg K."/>
            <person name="Xiong W."/>
            <person name="Schranz E."/>
        </authorList>
    </citation>
    <scope>NUCLEOTIDE SEQUENCE</scope>
</reference>
<keyword evidence="1" id="KW-0233">DNA recombination</keyword>
<dbReference type="EMBL" id="OX465081">
    <property type="protein sequence ID" value="CAI9284570.1"/>
    <property type="molecule type" value="Genomic_DNA"/>
</dbReference>
<keyword evidence="1" id="KW-0347">Helicase</keyword>
<gene>
    <name evidence="3" type="ORF">LSALG_LOCUS24089</name>
</gene>
<feature type="domain" description="DNA helicase Pif1-like DEAD-box helicase" evidence="2">
    <location>
        <begin position="27"/>
        <end position="164"/>
    </location>
</feature>
<dbReference type="AlphaFoldDB" id="A0AA35Z2A2"/>
<proteinExistence type="inferred from homology"/>